<accession>A0A1E5KVD9</accession>
<protein>
    <submittedName>
        <fullName evidence="3">Carboxylate--amine ligase</fullName>
    </submittedName>
</protein>
<evidence type="ECO:0000256" key="1">
    <source>
        <dbReference type="PROSITE-ProRule" id="PRU00409"/>
    </source>
</evidence>
<keyword evidence="1" id="KW-0547">Nucleotide-binding</keyword>
<gene>
    <name evidence="3" type="ORF">BCR26_16445</name>
</gene>
<keyword evidence="4" id="KW-1185">Reference proteome</keyword>
<dbReference type="OrthoDB" id="5420347at2"/>
<proteinExistence type="predicted"/>
<dbReference type="Proteomes" id="UP000095256">
    <property type="component" value="Unassembled WGS sequence"/>
</dbReference>
<sequence length="413" mass="48363">MQQQELGFQPILLGSDINVYGMARSFYEEYGIVSTIIASRHLLPTKYTKILTVEQVPGFSKDPVFIEHMRKVAERNKQTGKKYLLIACGDGYAELVSKHKEELSKDFICPYVDFDLFEKLSDKESFYNVCETYNLPYPGTFIITKEMANKKESIQPPFEYPVALKPANSIEYLNVDFEGRKKAFRIKSQEEFDDIVQKIYNAGYSADMIAQDFIPGDDSNMRVLNAYVDQNHKVRMMCLGHPLLEDPTPDAIGNYVAILADYNQEIYQTIQRFLEEINYTGFANFDMKYDPRDGKYKLFEINLRQGRSSFFVTLSGYNLAKYVTEDRVFQKPFTETVYGNGNMLWLGVPKKIFFKYVKPSEDKTKAEKLLTEKKYGTTIFYKKDFSIKRYLVMYYTFYKYIDRFKKYFKENKG</sequence>
<reference evidence="3 4" key="1">
    <citation type="submission" date="2016-09" db="EMBL/GenBank/DDBJ databases">
        <authorList>
            <person name="Capua I."/>
            <person name="De Benedictis P."/>
            <person name="Joannis T."/>
            <person name="Lombin L.H."/>
            <person name="Cattoli G."/>
        </authorList>
    </citation>
    <scope>NUCLEOTIDE SEQUENCE [LARGE SCALE GENOMIC DNA]</scope>
    <source>
        <strain evidence="3 4">LMG 25899</strain>
    </source>
</reference>
<dbReference type="AlphaFoldDB" id="A0A1E5KVD9"/>
<dbReference type="InterPro" id="IPR011761">
    <property type="entry name" value="ATP-grasp"/>
</dbReference>
<feature type="domain" description="ATP-grasp" evidence="2">
    <location>
        <begin position="127"/>
        <end position="328"/>
    </location>
</feature>
<dbReference type="RefSeq" id="WP_069699461.1">
    <property type="nucleotide sequence ID" value="NZ_JAGGMA010000051.1"/>
</dbReference>
<dbReference type="SUPFAM" id="SSF56059">
    <property type="entry name" value="Glutathione synthetase ATP-binding domain-like"/>
    <property type="match status" value="1"/>
</dbReference>
<dbReference type="GO" id="GO:0046872">
    <property type="term" value="F:metal ion binding"/>
    <property type="evidence" value="ECO:0007669"/>
    <property type="project" value="InterPro"/>
</dbReference>
<evidence type="ECO:0000313" key="4">
    <source>
        <dbReference type="Proteomes" id="UP000095256"/>
    </source>
</evidence>
<dbReference type="GO" id="GO:0016874">
    <property type="term" value="F:ligase activity"/>
    <property type="evidence" value="ECO:0007669"/>
    <property type="project" value="UniProtKB-KW"/>
</dbReference>
<comment type="caution">
    <text evidence="3">The sequence shown here is derived from an EMBL/GenBank/DDBJ whole genome shotgun (WGS) entry which is preliminary data.</text>
</comment>
<evidence type="ECO:0000259" key="2">
    <source>
        <dbReference type="PROSITE" id="PS50975"/>
    </source>
</evidence>
<dbReference type="STRING" id="762845.BCR26_16445"/>
<evidence type="ECO:0000313" key="3">
    <source>
        <dbReference type="EMBL" id="OEH81559.1"/>
    </source>
</evidence>
<dbReference type="GO" id="GO:0005524">
    <property type="term" value="F:ATP binding"/>
    <property type="evidence" value="ECO:0007669"/>
    <property type="project" value="UniProtKB-UniRule"/>
</dbReference>
<dbReference type="PROSITE" id="PS50975">
    <property type="entry name" value="ATP_GRASP"/>
    <property type="match status" value="1"/>
</dbReference>
<dbReference type="Gene3D" id="3.30.470.20">
    <property type="entry name" value="ATP-grasp fold, B domain"/>
    <property type="match status" value="1"/>
</dbReference>
<dbReference type="EMBL" id="MIEK01000044">
    <property type="protein sequence ID" value="OEH81559.1"/>
    <property type="molecule type" value="Genomic_DNA"/>
</dbReference>
<keyword evidence="3" id="KW-0436">Ligase</keyword>
<keyword evidence="1" id="KW-0067">ATP-binding</keyword>
<organism evidence="3 4">
    <name type="scientific">Enterococcus rivorum</name>
    <dbReference type="NCBI Taxonomy" id="762845"/>
    <lineage>
        <taxon>Bacteria</taxon>
        <taxon>Bacillati</taxon>
        <taxon>Bacillota</taxon>
        <taxon>Bacilli</taxon>
        <taxon>Lactobacillales</taxon>
        <taxon>Enterococcaceae</taxon>
        <taxon>Enterococcus</taxon>
    </lineage>
</organism>
<name>A0A1E5KVD9_9ENTE</name>